<comment type="cofactor">
    <cofactor evidence="2">
        <name>FAD</name>
        <dbReference type="ChEBI" id="CHEBI:57692"/>
    </cofactor>
</comment>
<keyword evidence="5" id="KW-0285">Flavoprotein</keyword>
<evidence type="ECO:0000256" key="10">
    <source>
        <dbReference type="ARBA" id="ARBA00023797"/>
    </source>
</evidence>
<keyword evidence="8" id="KW-0521">NADP</keyword>
<dbReference type="GO" id="GO:0004497">
    <property type="term" value="F:monooxygenase activity"/>
    <property type="evidence" value="ECO:0007669"/>
    <property type="project" value="InterPro"/>
</dbReference>
<evidence type="ECO:0000256" key="3">
    <source>
        <dbReference type="ARBA" id="ARBA00010018"/>
    </source>
</evidence>
<dbReference type="InterPro" id="IPR017927">
    <property type="entry name" value="FAD-bd_FR_type"/>
</dbReference>
<evidence type="ECO:0000313" key="13">
    <source>
        <dbReference type="EMBL" id="OEU23232.1"/>
    </source>
</evidence>
<dbReference type="InterPro" id="IPR001709">
    <property type="entry name" value="Flavoprot_Pyr_Nucl_cyt_Rdtase"/>
</dbReference>
<dbReference type="PROSITE" id="PS00086">
    <property type="entry name" value="CYTOCHROME_P450"/>
    <property type="match status" value="1"/>
</dbReference>
<dbReference type="Gene3D" id="3.40.50.360">
    <property type="match status" value="1"/>
</dbReference>
<dbReference type="InterPro" id="IPR023173">
    <property type="entry name" value="NADPH_Cyt_P450_Rdtase_alpha"/>
</dbReference>
<evidence type="ECO:0000256" key="7">
    <source>
        <dbReference type="ARBA" id="ARBA00022827"/>
    </source>
</evidence>
<dbReference type="Gene3D" id="1.10.630.10">
    <property type="entry name" value="Cytochrome P450"/>
    <property type="match status" value="1"/>
</dbReference>
<dbReference type="InterPro" id="IPR008254">
    <property type="entry name" value="Flavodoxin/NO_synth"/>
</dbReference>
<comment type="similarity">
    <text evidence="3">In the N-terminal section; belongs to the cytochrome P450 family.</text>
</comment>
<dbReference type="InterPro" id="IPR003097">
    <property type="entry name" value="CysJ-like_FAD-binding"/>
</dbReference>
<dbReference type="InterPro" id="IPR001128">
    <property type="entry name" value="Cyt_P450"/>
</dbReference>
<reference evidence="13 14" key="1">
    <citation type="submission" date="2016-09" db="EMBL/GenBank/DDBJ databases">
        <title>Extensive genetic diversity and differential bi-allelic expression allows diatom success in the polar Southern Ocean.</title>
        <authorList>
            <consortium name="DOE Joint Genome Institute"/>
            <person name="Mock T."/>
            <person name="Otillar R.P."/>
            <person name="Strauss J."/>
            <person name="Dupont C."/>
            <person name="Frickenhaus S."/>
            <person name="Maumus F."/>
            <person name="Mcmullan M."/>
            <person name="Sanges R."/>
            <person name="Schmutz J."/>
            <person name="Toseland A."/>
            <person name="Valas R."/>
            <person name="Veluchamy A."/>
            <person name="Ward B.J."/>
            <person name="Allen A."/>
            <person name="Barry K."/>
            <person name="Falciatore A."/>
            <person name="Ferrante M."/>
            <person name="Fortunato A.E."/>
            <person name="Gloeckner G."/>
            <person name="Gruber A."/>
            <person name="Hipkin R."/>
            <person name="Janech M."/>
            <person name="Kroth P."/>
            <person name="Leese F."/>
            <person name="Lindquist E."/>
            <person name="Lyon B.R."/>
            <person name="Martin J."/>
            <person name="Mayer C."/>
            <person name="Parker M."/>
            <person name="Quesneville H."/>
            <person name="Raymond J."/>
            <person name="Uhlig C."/>
            <person name="Valentin K.U."/>
            <person name="Worden A.Z."/>
            <person name="Armbrust E.V."/>
            <person name="Bowler C."/>
            <person name="Green B."/>
            <person name="Moulton V."/>
            <person name="Van Oosterhout C."/>
            <person name="Grigoriev I."/>
        </authorList>
    </citation>
    <scope>NUCLEOTIDE SEQUENCE [LARGE SCALE GENOMIC DNA]</scope>
    <source>
        <strain evidence="13 14">CCMP1102</strain>
    </source>
</reference>
<dbReference type="GO" id="GO:0005506">
    <property type="term" value="F:iron ion binding"/>
    <property type="evidence" value="ECO:0007669"/>
    <property type="project" value="InterPro"/>
</dbReference>
<dbReference type="KEGG" id="fcy:FRACYDRAFT_233402"/>
<protein>
    <recommendedName>
        <fullName evidence="10">NADPH--hemoprotein reductase</fullName>
        <ecNumber evidence="10">1.6.2.4</ecNumber>
    </recommendedName>
</protein>
<feature type="domain" description="FAD-binding FR-type" evidence="12">
    <location>
        <begin position="876"/>
        <end position="1114"/>
    </location>
</feature>
<evidence type="ECO:0000313" key="14">
    <source>
        <dbReference type="Proteomes" id="UP000095751"/>
    </source>
</evidence>
<dbReference type="GO" id="GO:0050660">
    <property type="term" value="F:flavin adenine dinucleotide binding"/>
    <property type="evidence" value="ECO:0007669"/>
    <property type="project" value="TreeGrafter"/>
</dbReference>
<dbReference type="SUPFAM" id="SSF63380">
    <property type="entry name" value="Riboflavin synthase domain-like"/>
    <property type="match status" value="1"/>
</dbReference>
<dbReference type="SUPFAM" id="SSF52218">
    <property type="entry name" value="Flavoproteins"/>
    <property type="match status" value="1"/>
</dbReference>
<dbReference type="FunFam" id="3.40.50.80:FF:000001">
    <property type="entry name" value="NADPH--cytochrome P450 reductase 1"/>
    <property type="match status" value="1"/>
</dbReference>
<dbReference type="Gene3D" id="1.20.990.10">
    <property type="entry name" value="NADPH-cytochrome p450 Reductase, Chain A, domain 3"/>
    <property type="match status" value="1"/>
</dbReference>
<dbReference type="Pfam" id="PF00258">
    <property type="entry name" value="Flavodoxin_1"/>
    <property type="match status" value="1"/>
</dbReference>
<keyword evidence="9" id="KW-0560">Oxidoreductase</keyword>
<proteinExistence type="inferred from homology"/>
<dbReference type="SUPFAM" id="SSF52343">
    <property type="entry name" value="Ferredoxin reductase-like, C-terminal NADP-linked domain"/>
    <property type="match status" value="1"/>
</dbReference>
<dbReference type="GO" id="GO:0005829">
    <property type="term" value="C:cytosol"/>
    <property type="evidence" value="ECO:0007669"/>
    <property type="project" value="TreeGrafter"/>
</dbReference>
<name>A0A1E7FYK2_9STRA</name>
<evidence type="ECO:0000259" key="12">
    <source>
        <dbReference type="PROSITE" id="PS51384"/>
    </source>
</evidence>
<keyword evidence="6" id="KW-0288">FMN</keyword>
<evidence type="ECO:0000256" key="6">
    <source>
        <dbReference type="ARBA" id="ARBA00022643"/>
    </source>
</evidence>
<keyword evidence="14" id="KW-1185">Reference proteome</keyword>
<evidence type="ECO:0000256" key="8">
    <source>
        <dbReference type="ARBA" id="ARBA00022857"/>
    </source>
</evidence>
<dbReference type="Pfam" id="PF00175">
    <property type="entry name" value="NAD_binding_1"/>
    <property type="match status" value="1"/>
</dbReference>
<evidence type="ECO:0000256" key="9">
    <source>
        <dbReference type="ARBA" id="ARBA00023002"/>
    </source>
</evidence>
<dbReference type="AlphaFoldDB" id="A0A1E7FYK2"/>
<accession>A0A1E7FYK2</accession>
<dbReference type="GO" id="GO:0010181">
    <property type="term" value="F:FMN binding"/>
    <property type="evidence" value="ECO:0007669"/>
    <property type="project" value="InterPro"/>
</dbReference>
<sequence length="1273" mass="141463">MTDSKVILGATTAAIAATSVLYSFANSNKKRKQNGITILVFPDGGEQCSKTGGLEPNAITLYDVQSFIKLDFLQNLLAKELEIDMNKAQDIRLWVQVTKEEITDANTKSVLSNKQNGLLSAVVLICTYDRGELSSEAASSEPLGEFSYPSHVRDLSVLGIGHLLAYKRGPHELPIFNAYENLFRGRESKTLIAKRPPFWDSDVANYPEINYHPRKDFGDVLTIDPNLIDDMLSRQSDFPKMWTGKFELKIQEYTGFGLFSNSTPNESWLSGHGVLPRFFNALKIKNYYPLILGKTQSFVREWVAMGNHSKIEDANDWLTCMTADAVCKASMDVDMRNVERKGKGEELHPFLKSFRHCVAYSKGQEQDIARFKEEKKIGSEFIKDLVERTRKGEIGGPLSFITGMLERTANTNGEYVAFDTFEGHCINIMIAGHETTAGTLAFCMAELARNPECMAKVMKEIEDVMGNRSSPTYNDISKLVYIEACFREALRLYAPVQSTKRECAHDTIVNGNRLLRKGQKIEVLFWGLHRNPEDWDQGVFGDVDKFNPDRHLVGAPPRHTNAQKPFGFGVRSCIGMQFALLEAKTFLCMVFNFFNVQTPAGYEIIPHIGKAFTAAPKDLDFDLSFRAGGPLDRINLFGSFSGESTPLTSKLPEAVTEKKSNVKTKNGGSVIIAYGSNAGTCEEFASLLADEVTKDGFDPEMMTLDQVVDKLPNKDSPVLIVSSTYNGAPPDNAVKFNKWMTSLKEGSLNGMSFGVFGVGNSNWESTYQKFPTEIHMSLVAGGATQMKEITKSDCSLASFAEEFDDWLTDIMDVVRIDSGTTQTVKTPIAQRHLSYCKVVDTNSIKGDPVRDVKVAMQILEATLKATLKKGEAPKNPPFRHCEVTKLIQLQSEYSDRSTCHVELSLSSPEMVYEVGDHLLVLCRNNEHMVNSTLEVLNLEGDEVVEMNPGLIALITRNYPVDLTGILVTARLAITWLPDLTASPTRKVLNSLAEQCPCPPEAAALRDLADNKNYKDKVLNVQLTLSEILSMYRSVELDIEKFCACLPRLKPRYYSISSSPLVSPTRVSITVGLVEYETKIGRHHKGAASGMINTLEVGSAVFASVHKLNSKFKLPKDPSTPIIMVGPGTGVAPFMGFLEERNVLAKKQGRKLGPAHLFFGCRSSKTDFIYKDSLESYKHNRVLSADGLHVAFSREDDQSKVYVQDLIEEFSQELWGMIDKGAIIYICGDAKRMSPGVKAAFVNIAMKQGISKTEAESWMGSMMSSNRYLEDVYA</sequence>
<dbReference type="OrthoDB" id="1856718at2759"/>
<evidence type="ECO:0000256" key="4">
    <source>
        <dbReference type="ARBA" id="ARBA00022448"/>
    </source>
</evidence>
<dbReference type="GO" id="GO:0003958">
    <property type="term" value="F:NADPH-hemoprotein reductase activity"/>
    <property type="evidence" value="ECO:0007669"/>
    <property type="project" value="UniProtKB-EC"/>
</dbReference>
<dbReference type="InterPro" id="IPR017972">
    <property type="entry name" value="Cyt_P450_CS"/>
</dbReference>
<dbReference type="PROSITE" id="PS51384">
    <property type="entry name" value="FAD_FR"/>
    <property type="match status" value="1"/>
</dbReference>
<dbReference type="Gene3D" id="2.40.30.10">
    <property type="entry name" value="Translation factors"/>
    <property type="match status" value="1"/>
</dbReference>
<dbReference type="SUPFAM" id="SSF48264">
    <property type="entry name" value="Cytochrome P450"/>
    <property type="match status" value="1"/>
</dbReference>
<dbReference type="EC" id="1.6.2.4" evidence="10"/>
<comment type="cofactor">
    <cofactor evidence="1">
        <name>FMN</name>
        <dbReference type="ChEBI" id="CHEBI:58210"/>
    </cofactor>
</comment>
<dbReference type="Proteomes" id="UP000095751">
    <property type="component" value="Unassembled WGS sequence"/>
</dbReference>
<organism evidence="13 14">
    <name type="scientific">Fragilariopsis cylindrus CCMP1102</name>
    <dbReference type="NCBI Taxonomy" id="635003"/>
    <lineage>
        <taxon>Eukaryota</taxon>
        <taxon>Sar</taxon>
        <taxon>Stramenopiles</taxon>
        <taxon>Ochrophyta</taxon>
        <taxon>Bacillariophyta</taxon>
        <taxon>Bacillariophyceae</taxon>
        <taxon>Bacillariophycidae</taxon>
        <taxon>Bacillariales</taxon>
        <taxon>Bacillariaceae</taxon>
        <taxon>Fragilariopsis</taxon>
    </lineage>
</organism>
<dbReference type="InParanoid" id="A0A1E7FYK2"/>
<keyword evidence="4" id="KW-0813">Transport</keyword>
<gene>
    <name evidence="13" type="ORF">FRACYDRAFT_233402</name>
</gene>
<dbReference type="PANTHER" id="PTHR19384:SF17">
    <property type="entry name" value="NADPH--CYTOCHROME P450 REDUCTASE"/>
    <property type="match status" value="1"/>
</dbReference>
<dbReference type="InterPro" id="IPR039261">
    <property type="entry name" value="FNR_nucleotide-bd"/>
</dbReference>
<feature type="domain" description="Flavodoxin-like" evidence="11">
    <location>
        <begin position="670"/>
        <end position="811"/>
    </location>
</feature>
<evidence type="ECO:0000256" key="1">
    <source>
        <dbReference type="ARBA" id="ARBA00001917"/>
    </source>
</evidence>
<dbReference type="InterPro" id="IPR001433">
    <property type="entry name" value="OxRdtase_FAD/NAD-bd"/>
</dbReference>
<dbReference type="GO" id="GO:0016705">
    <property type="term" value="F:oxidoreductase activity, acting on paired donors, with incorporation or reduction of molecular oxygen"/>
    <property type="evidence" value="ECO:0007669"/>
    <property type="project" value="InterPro"/>
</dbReference>
<dbReference type="PRINTS" id="PR00371">
    <property type="entry name" value="FPNCR"/>
</dbReference>
<keyword evidence="7" id="KW-0274">FAD</keyword>
<dbReference type="InterPro" id="IPR029039">
    <property type="entry name" value="Flavoprotein-like_sf"/>
</dbReference>
<dbReference type="PROSITE" id="PS50902">
    <property type="entry name" value="FLAVODOXIN_LIKE"/>
    <property type="match status" value="1"/>
</dbReference>
<evidence type="ECO:0000256" key="5">
    <source>
        <dbReference type="ARBA" id="ARBA00022630"/>
    </source>
</evidence>
<evidence type="ECO:0000259" key="11">
    <source>
        <dbReference type="PROSITE" id="PS50902"/>
    </source>
</evidence>
<dbReference type="Pfam" id="PF00067">
    <property type="entry name" value="p450"/>
    <property type="match status" value="1"/>
</dbReference>
<dbReference type="InterPro" id="IPR017938">
    <property type="entry name" value="Riboflavin_synthase-like_b-brl"/>
</dbReference>
<evidence type="ECO:0000256" key="2">
    <source>
        <dbReference type="ARBA" id="ARBA00001974"/>
    </source>
</evidence>
<dbReference type="FunCoup" id="A0A1E7FYK2">
    <property type="interactions" value="323"/>
</dbReference>
<dbReference type="InterPro" id="IPR036396">
    <property type="entry name" value="Cyt_P450_sf"/>
</dbReference>
<dbReference type="Gene3D" id="3.40.50.80">
    <property type="entry name" value="Nucleotide-binding domain of ferredoxin-NADP reductase (FNR) module"/>
    <property type="match status" value="1"/>
</dbReference>
<dbReference type="EMBL" id="KV784353">
    <property type="protein sequence ID" value="OEU23232.1"/>
    <property type="molecule type" value="Genomic_DNA"/>
</dbReference>
<dbReference type="Pfam" id="PF00667">
    <property type="entry name" value="FAD_binding_1"/>
    <property type="match status" value="1"/>
</dbReference>
<dbReference type="PANTHER" id="PTHR19384">
    <property type="entry name" value="NITRIC OXIDE SYNTHASE-RELATED"/>
    <property type="match status" value="1"/>
</dbReference>
<dbReference type="GO" id="GO:0020037">
    <property type="term" value="F:heme binding"/>
    <property type="evidence" value="ECO:0007669"/>
    <property type="project" value="InterPro"/>
</dbReference>